<evidence type="ECO:0000256" key="1">
    <source>
        <dbReference type="ARBA" id="ARBA00004196"/>
    </source>
</evidence>
<dbReference type="Gene3D" id="3.40.50.1980">
    <property type="entry name" value="Nitrogenase molybdenum iron protein domain"/>
    <property type="match status" value="2"/>
</dbReference>
<dbReference type="RefSeq" id="WP_120692720.1">
    <property type="nucleotide sequence ID" value="NZ_RBNH01000011.1"/>
</dbReference>
<gene>
    <name evidence="6" type="ORF">D7Z96_12575</name>
</gene>
<evidence type="ECO:0000256" key="3">
    <source>
        <dbReference type="ARBA" id="ARBA00022448"/>
    </source>
</evidence>
<dbReference type="PROSITE" id="PS51318">
    <property type="entry name" value="TAT"/>
    <property type="match status" value="1"/>
</dbReference>
<dbReference type="PANTHER" id="PTHR30532">
    <property type="entry name" value="IRON III DICITRATE-BINDING PERIPLASMIC PROTEIN"/>
    <property type="match status" value="1"/>
</dbReference>
<keyword evidence="3" id="KW-0813">Transport</keyword>
<dbReference type="GO" id="GO:1901678">
    <property type="term" value="P:iron coordination entity transport"/>
    <property type="evidence" value="ECO:0007669"/>
    <property type="project" value="UniProtKB-ARBA"/>
</dbReference>
<accession>A0A3B0FIR6</accession>
<keyword evidence="4" id="KW-0732">Signal</keyword>
<reference evidence="6 7" key="1">
    <citation type="submission" date="2018-10" db="EMBL/GenBank/DDBJ databases">
        <title>Genome-guide identification and characterization of bacteria that degrade polycyclic aromatic hydrocarbons and resist hexavalent chromium simultaneously.</title>
        <authorList>
            <person name="Feng H."/>
        </authorList>
    </citation>
    <scope>NUCLEOTIDE SEQUENCE [LARGE SCALE GENOMIC DNA]</scope>
    <source>
        <strain evidence="6 7">J015</strain>
    </source>
</reference>
<dbReference type="EMBL" id="RBNH01000011">
    <property type="protein sequence ID" value="RKO22803.1"/>
    <property type="molecule type" value="Genomic_DNA"/>
</dbReference>
<sequence length="363" mass="38136">MTSPLFSGPNTTRRTLFKSAGKATAVLAAAALTLSACSTGPASSTTDAGTASSSSSQFPVTIEHVYGETKIEKQPTRVATVSWVNDDVAIALGVVPVGVPKNEWGGNEQGSTPWKDAALEELGAGFGSDKAPVQYSEADGINFTEIAKLTPDVILAAYSGLTEEDYKKLSEIAPVVAHPEVAYGTSWQDSTSIIGKALGKDAEATKLVSDTEATIKEKVAEYPQIAGKSFIYGNLEPASAEGVNVYTANDNRPRFLSEIGMKLAPVVEENSKGSKEFFIPWSAEKANELESDIFITWVPDAATTDSIKSDPLLGQIPAIKNGALVADSDNTLTLSISASSPLSLPWSLDTFLPQLATAADAVK</sequence>
<dbReference type="InterPro" id="IPR006311">
    <property type="entry name" value="TAT_signal"/>
</dbReference>
<dbReference type="InterPro" id="IPR051313">
    <property type="entry name" value="Bact_iron-sidero_bind"/>
</dbReference>
<dbReference type="Proteomes" id="UP000273159">
    <property type="component" value="Unassembled WGS sequence"/>
</dbReference>
<name>A0A3B0FIR6_PSEPS</name>
<evidence type="ECO:0000256" key="4">
    <source>
        <dbReference type="ARBA" id="ARBA00022729"/>
    </source>
</evidence>
<reference evidence="7" key="2">
    <citation type="submission" date="2018-10" db="EMBL/GenBank/DDBJ databases">
        <authorList>
            <person name="Wang Y."/>
            <person name="Wang J."/>
            <person name="Yang X."/>
            <person name="Wang Z."/>
            <person name="Huang Y."/>
        </authorList>
    </citation>
    <scope>NUCLEOTIDE SEQUENCE [LARGE SCALE GENOMIC DNA]</scope>
    <source>
        <strain evidence="7">J015</strain>
    </source>
</reference>
<dbReference type="PANTHER" id="PTHR30532:SF24">
    <property type="entry name" value="FERRIC ENTEROBACTIN-BINDING PERIPLASMIC PROTEIN FEPB"/>
    <property type="match status" value="1"/>
</dbReference>
<evidence type="ECO:0000256" key="2">
    <source>
        <dbReference type="ARBA" id="ARBA00008814"/>
    </source>
</evidence>
<evidence type="ECO:0000313" key="6">
    <source>
        <dbReference type="EMBL" id="RKO22803.1"/>
    </source>
</evidence>
<dbReference type="Pfam" id="PF01497">
    <property type="entry name" value="Peripla_BP_2"/>
    <property type="match status" value="1"/>
</dbReference>
<evidence type="ECO:0000313" key="7">
    <source>
        <dbReference type="Proteomes" id="UP000273159"/>
    </source>
</evidence>
<feature type="domain" description="Fe/B12 periplasmic-binding" evidence="5">
    <location>
        <begin position="77"/>
        <end position="359"/>
    </location>
</feature>
<comment type="subcellular location">
    <subcellularLocation>
        <location evidence="1">Cell envelope</location>
    </subcellularLocation>
</comment>
<dbReference type="PROSITE" id="PS50983">
    <property type="entry name" value="FE_B12_PBP"/>
    <property type="match status" value="1"/>
</dbReference>
<comment type="similarity">
    <text evidence="2">Belongs to the bacterial solute-binding protein 8 family.</text>
</comment>
<evidence type="ECO:0000259" key="5">
    <source>
        <dbReference type="PROSITE" id="PS50983"/>
    </source>
</evidence>
<dbReference type="SUPFAM" id="SSF53807">
    <property type="entry name" value="Helical backbone' metal receptor"/>
    <property type="match status" value="1"/>
</dbReference>
<proteinExistence type="inferred from homology"/>
<dbReference type="GO" id="GO:0030288">
    <property type="term" value="C:outer membrane-bounded periplasmic space"/>
    <property type="evidence" value="ECO:0007669"/>
    <property type="project" value="TreeGrafter"/>
</dbReference>
<protein>
    <submittedName>
        <fullName evidence="6">Iron-siderophore ABC transporter substrate-binding protein</fullName>
    </submittedName>
</protein>
<dbReference type="AlphaFoldDB" id="A0A3B0FIR6"/>
<organism evidence="6 7">
    <name type="scientific">Pseudarthrobacter phenanthrenivorans</name>
    <name type="common">Arthrobacter phenanthrenivorans</name>
    <dbReference type="NCBI Taxonomy" id="361575"/>
    <lineage>
        <taxon>Bacteria</taxon>
        <taxon>Bacillati</taxon>
        <taxon>Actinomycetota</taxon>
        <taxon>Actinomycetes</taxon>
        <taxon>Micrococcales</taxon>
        <taxon>Micrococcaceae</taxon>
        <taxon>Pseudarthrobacter</taxon>
    </lineage>
</organism>
<dbReference type="CDD" id="cd01146">
    <property type="entry name" value="FhuD"/>
    <property type="match status" value="1"/>
</dbReference>
<comment type="caution">
    <text evidence="6">The sequence shown here is derived from an EMBL/GenBank/DDBJ whole genome shotgun (WGS) entry which is preliminary data.</text>
</comment>
<dbReference type="InterPro" id="IPR002491">
    <property type="entry name" value="ABC_transptr_periplasmic_BD"/>
</dbReference>